<reference evidence="2" key="1">
    <citation type="journal article" date="2021" name="PeerJ">
        <title>Extensive microbial diversity within the chicken gut microbiome revealed by metagenomics and culture.</title>
        <authorList>
            <person name="Gilroy R."/>
            <person name="Ravi A."/>
            <person name="Getino M."/>
            <person name="Pursley I."/>
            <person name="Horton D.L."/>
            <person name="Alikhan N.F."/>
            <person name="Baker D."/>
            <person name="Gharbi K."/>
            <person name="Hall N."/>
            <person name="Watson M."/>
            <person name="Adriaenssens E.M."/>
            <person name="Foster-Nyarko E."/>
            <person name="Jarju S."/>
            <person name="Secka A."/>
            <person name="Antonio M."/>
            <person name="Oren A."/>
            <person name="Chaudhuri R.R."/>
            <person name="La Ragione R."/>
            <person name="Hildebrand F."/>
            <person name="Pallen M.J."/>
        </authorList>
    </citation>
    <scope>NUCLEOTIDE SEQUENCE</scope>
    <source>
        <strain evidence="2">1277</strain>
    </source>
</reference>
<comment type="caution">
    <text evidence="2">The sequence shown here is derived from an EMBL/GenBank/DDBJ whole genome shotgun (WGS) entry which is preliminary data.</text>
</comment>
<name>A0A921N254_9FIRM</name>
<organism evidence="2 3">
    <name type="scientific">Romboutsia timonensis</name>
    <dbReference type="NCBI Taxonomy" id="1776391"/>
    <lineage>
        <taxon>Bacteria</taxon>
        <taxon>Bacillati</taxon>
        <taxon>Bacillota</taxon>
        <taxon>Clostridia</taxon>
        <taxon>Peptostreptococcales</taxon>
        <taxon>Peptostreptococcaceae</taxon>
        <taxon>Romboutsia</taxon>
    </lineage>
</organism>
<evidence type="ECO:0000256" key="1">
    <source>
        <dbReference type="SAM" id="Coils"/>
    </source>
</evidence>
<evidence type="ECO:0000313" key="2">
    <source>
        <dbReference type="EMBL" id="HJG96994.1"/>
    </source>
</evidence>
<feature type="coiled-coil region" evidence="1">
    <location>
        <begin position="49"/>
        <end position="83"/>
    </location>
</feature>
<accession>A0A921N254</accession>
<sequence>MIEVKIESVNKEDLNTDVLFEIAKEIFKGNPKEKQANEIKETLEKAPTLEQMKEDLEAYRKIADVLVEKIKEEEHRRKKSENHLIEKKVRTINTSDKILVGTDREEYKTSPKRLTNQETLKYVRAGNKVICTITNEYGKFQGMATQHPEDVFDYEKGMTLARIRAMRSMYSKLESALVHQM</sequence>
<dbReference type="AlphaFoldDB" id="A0A921N254"/>
<dbReference type="EMBL" id="DYUB01000246">
    <property type="protein sequence ID" value="HJG96994.1"/>
    <property type="molecule type" value="Genomic_DNA"/>
</dbReference>
<keyword evidence="1" id="KW-0175">Coiled coil</keyword>
<protein>
    <submittedName>
        <fullName evidence="2">Uncharacterized protein</fullName>
    </submittedName>
</protein>
<reference evidence="2" key="2">
    <citation type="submission" date="2021-09" db="EMBL/GenBank/DDBJ databases">
        <authorList>
            <person name="Gilroy R."/>
        </authorList>
    </citation>
    <scope>NUCLEOTIDE SEQUENCE</scope>
    <source>
        <strain evidence="2">1277</strain>
    </source>
</reference>
<dbReference type="Proteomes" id="UP000776700">
    <property type="component" value="Unassembled WGS sequence"/>
</dbReference>
<evidence type="ECO:0000313" key="3">
    <source>
        <dbReference type="Proteomes" id="UP000776700"/>
    </source>
</evidence>
<proteinExistence type="predicted"/>
<gene>
    <name evidence="2" type="ORF">K8V90_07850</name>
</gene>